<evidence type="ECO:0000256" key="1">
    <source>
        <dbReference type="SAM" id="SignalP"/>
    </source>
</evidence>
<gene>
    <name evidence="2" type="ORF">MF672_012520</name>
</gene>
<evidence type="ECO:0000313" key="2">
    <source>
        <dbReference type="EMBL" id="MCK2214609.1"/>
    </source>
</evidence>
<reference evidence="2 3" key="1">
    <citation type="submission" date="2022-04" db="EMBL/GenBank/DDBJ databases">
        <title>Genome draft of Actinomadura sp. ATCC 31491.</title>
        <authorList>
            <person name="Shi X."/>
            <person name="Du Y."/>
        </authorList>
    </citation>
    <scope>NUCLEOTIDE SEQUENCE [LARGE SCALE GENOMIC DNA]</scope>
    <source>
        <strain evidence="2 3">ATCC 31491</strain>
    </source>
</reference>
<comment type="caution">
    <text evidence="2">The sequence shown here is derived from an EMBL/GenBank/DDBJ whole genome shotgun (WGS) entry which is preliminary data.</text>
</comment>
<keyword evidence="3" id="KW-1185">Reference proteome</keyword>
<dbReference type="RefSeq" id="WP_242374027.1">
    <property type="nucleotide sequence ID" value="NZ_JAKRKC020000001.1"/>
</dbReference>
<dbReference type="EMBL" id="JAKRKC020000001">
    <property type="protein sequence ID" value="MCK2214609.1"/>
    <property type="molecule type" value="Genomic_DNA"/>
</dbReference>
<dbReference type="Proteomes" id="UP001317259">
    <property type="component" value="Unassembled WGS sequence"/>
</dbReference>
<feature type="signal peptide" evidence="1">
    <location>
        <begin position="1"/>
        <end position="26"/>
    </location>
</feature>
<feature type="chain" id="PRO_5047332126" evidence="1">
    <location>
        <begin position="27"/>
        <end position="236"/>
    </location>
</feature>
<keyword evidence="1" id="KW-0732">Signal</keyword>
<protein>
    <submittedName>
        <fullName evidence="2">Uncharacterized protein</fullName>
    </submittedName>
</protein>
<evidence type="ECO:0000313" key="3">
    <source>
        <dbReference type="Proteomes" id="UP001317259"/>
    </source>
</evidence>
<proteinExistence type="predicted"/>
<accession>A0ABT0FQM2</accession>
<name>A0ABT0FQM2_9ACTN</name>
<sequence>MPSHKIRTIVATAALATLAAGVTWLAAGPTGADTCGRRAIMTRDGLAGCSGRTELHLNDVPGTKEFTPEVNDLAMAAGRLARQLGLTGLAMGRSVPGMADLGGLAATWGMPSLASTSPRFFPAAAGPAGMEDLSTAAHVAALPTLPMVPRLPGVPLQKRIPQDVTLGGAPKPHNRIIGSGAKDPIGLEKPVSEVGSRVIGELLPRAIGDLGGSTVLPGRDPGVAGLTGLVQGLGLR</sequence>
<organism evidence="2 3">
    <name type="scientific">Actinomadura luzonensis</name>
    <dbReference type="NCBI Taxonomy" id="2805427"/>
    <lineage>
        <taxon>Bacteria</taxon>
        <taxon>Bacillati</taxon>
        <taxon>Actinomycetota</taxon>
        <taxon>Actinomycetes</taxon>
        <taxon>Streptosporangiales</taxon>
        <taxon>Thermomonosporaceae</taxon>
        <taxon>Actinomadura</taxon>
    </lineage>
</organism>